<name>A0A1I8F9F5_9PLAT</name>
<evidence type="ECO:0000313" key="3">
    <source>
        <dbReference type="WBParaSite" id="maker-unitig_25792-snap-gene-0.1-mRNA-1"/>
    </source>
</evidence>
<dbReference type="AlphaFoldDB" id="A0A1I8F9F5"/>
<dbReference type="InterPro" id="IPR000048">
    <property type="entry name" value="IQ_motif_EF-hand-BS"/>
</dbReference>
<evidence type="ECO:0000313" key="2">
    <source>
        <dbReference type="Proteomes" id="UP000095280"/>
    </source>
</evidence>
<organism evidence="2 3">
    <name type="scientific">Macrostomum lignano</name>
    <dbReference type="NCBI Taxonomy" id="282301"/>
    <lineage>
        <taxon>Eukaryota</taxon>
        <taxon>Metazoa</taxon>
        <taxon>Spiralia</taxon>
        <taxon>Lophotrochozoa</taxon>
        <taxon>Platyhelminthes</taxon>
        <taxon>Rhabditophora</taxon>
        <taxon>Macrostomorpha</taxon>
        <taxon>Macrostomida</taxon>
        <taxon>Macrostomidae</taxon>
        <taxon>Macrostomum</taxon>
    </lineage>
</organism>
<sequence length="81" mass="9685">MIMSRPLRPFEPSLATQSTAMMENKKLRRKEKAAVTIQRMMKGHCARADFERKKLWQSRLTVRGFLTRKRVHEDSRQRVKL</sequence>
<dbReference type="Pfam" id="PF00612">
    <property type="entry name" value="IQ"/>
    <property type="match status" value="1"/>
</dbReference>
<proteinExistence type="predicted"/>
<dbReference type="Proteomes" id="UP000095280">
    <property type="component" value="Unplaced"/>
</dbReference>
<accession>A0A1I8F9F5</accession>
<keyword evidence="2" id="KW-1185">Reference proteome</keyword>
<dbReference type="WBParaSite" id="maker-unitig_25792-snap-gene-0.1-mRNA-1">
    <property type="protein sequence ID" value="maker-unitig_25792-snap-gene-0.1-mRNA-1"/>
    <property type="gene ID" value="maker-unitig_25792-snap-gene-0.1"/>
</dbReference>
<dbReference type="PROSITE" id="PS50096">
    <property type="entry name" value="IQ"/>
    <property type="match status" value="1"/>
</dbReference>
<reference evidence="3" key="1">
    <citation type="submission" date="2016-11" db="UniProtKB">
        <authorList>
            <consortium name="WormBaseParasite"/>
        </authorList>
    </citation>
    <scope>IDENTIFICATION</scope>
</reference>
<evidence type="ECO:0000256" key="1">
    <source>
        <dbReference type="SAM" id="MobiDB-lite"/>
    </source>
</evidence>
<dbReference type="Gene3D" id="1.20.5.190">
    <property type="match status" value="1"/>
</dbReference>
<feature type="region of interest" description="Disordered" evidence="1">
    <location>
        <begin position="1"/>
        <end position="29"/>
    </location>
</feature>
<protein>
    <submittedName>
        <fullName evidence="3">39S ribosomal protein L52, mitochondrial</fullName>
    </submittedName>
</protein>